<reference evidence="10" key="2">
    <citation type="submission" date="2018-06" db="EMBL/GenBank/DDBJ databases">
        <title>Genome sequence of Rhodanobacteraceae bacterium strain Dysh456.</title>
        <authorList>
            <person name="Fukui M."/>
        </authorList>
    </citation>
    <scope>NUCLEOTIDE SEQUENCE [LARGE SCALE GENOMIC DNA]</scope>
    <source>
        <strain evidence="10">Dysh456</strain>
    </source>
</reference>
<evidence type="ECO:0000259" key="8">
    <source>
        <dbReference type="Pfam" id="PF14237"/>
    </source>
</evidence>
<evidence type="ECO:0000256" key="2">
    <source>
        <dbReference type="ARBA" id="ARBA00022475"/>
    </source>
</evidence>
<dbReference type="OrthoDB" id="9793824at2"/>
<evidence type="ECO:0000256" key="1">
    <source>
        <dbReference type="ARBA" id="ARBA00004651"/>
    </source>
</evidence>
<comment type="subcellular location">
    <subcellularLocation>
        <location evidence="1">Cell membrane</location>
        <topology evidence="1">Multi-pass membrane protein</topology>
    </subcellularLocation>
</comment>
<dbReference type="EMBL" id="AP018560">
    <property type="protein sequence ID" value="BBD78984.1"/>
    <property type="molecule type" value="Genomic_DNA"/>
</dbReference>
<protein>
    <submittedName>
        <fullName evidence="9">Serine/threonine protein kinase</fullName>
    </submittedName>
</protein>
<evidence type="ECO:0000259" key="7">
    <source>
        <dbReference type="Pfam" id="PF06271"/>
    </source>
</evidence>
<keyword evidence="9" id="KW-0808">Transferase</keyword>
<dbReference type="GO" id="GO:0005886">
    <property type="term" value="C:plasma membrane"/>
    <property type="evidence" value="ECO:0007669"/>
    <property type="project" value="UniProtKB-SubCell"/>
</dbReference>
<evidence type="ECO:0000313" key="9">
    <source>
        <dbReference type="EMBL" id="BBD78984.1"/>
    </source>
</evidence>
<evidence type="ECO:0000256" key="4">
    <source>
        <dbReference type="ARBA" id="ARBA00022989"/>
    </source>
</evidence>
<keyword evidence="2" id="KW-1003">Cell membrane</keyword>
<dbReference type="PANTHER" id="PTHR36115">
    <property type="entry name" value="PROLINE-RICH ANTIGEN HOMOLOG-RELATED"/>
    <property type="match status" value="1"/>
</dbReference>
<keyword evidence="5 6" id="KW-0472">Membrane</keyword>
<organism evidence="9 10">
    <name type="scientific">Aerosticca soli</name>
    <dbReference type="NCBI Taxonomy" id="2010829"/>
    <lineage>
        <taxon>Bacteria</taxon>
        <taxon>Pseudomonadati</taxon>
        <taxon>Pseudomonadota</taxon>
        <taxon>Gammaproteobacteria</taxon>
        <taxon>Lysobacterales</taxon>
        <taxon>Rhodanobacteraceae</taxon>
        <taxon>Aerosticca</taxon>
    </lineage>
</organism>
<dbReference type="InterPro" id="IPR010432">
    <property type="entry name" value="RDD"/>
</dbReference>
<evidence type="ECO:0000313" key="10">
    <source>
        <dbReference type="Proteomes" id="UP000270530"/>
    </source>
</evidence>
<feature type="transmembrane region" description="Helical" evidence="6">
    <location>
        <begin position="136"/>
        <end position="156"/>
    </location>
</feature>
<keyword evidence="3 6" id="KW-0812">Transmembrane</keyword>
<feature type="domain" description="RDD" evidence="7">
    <location>
        <begin position="79"/>
        <end position="226"/>
    </location>
</feature>
<dbReference type="AlphaFoldDB" id="A0A2Z6E2J5"/>
<dbReference type="KEGG" id="rbd:ALSL_0312"/>
<proteinExistence type="predicted"/>
<feature type="domain" description="GYF" evidence="8">
    <location>
        <begin position="5"/>
        <end position="47"/>
    </location>
</feature>
<accession>A0A2Z6E2J5</accession>
<evidence type="ECO:0000256" key="5">
    <source>
        <dbReference type="ARBA" id="ARBA00023136"/>
    </source>
</evidence>
<dbReference type="Pfam" id="PF14237">
    <property type="entry name" value="GYF_2"/>
    <property type="match status" value="1"/>
</dbReference>
<reference evidence="10" key="1">
    <citation type="submission" date="2018-04" db="EMBL/GenBank/DDBJ databases">
        <authorList>
            <person name="Watanabe M."/>
            <person name="Kojima H."/>
        </authorList>
    </citation>
    <scope>NUCLEOTIDE SEQUENCE [LARGE SCALE GENOMIC DNA]</scope>
    <source>
        <strain evidence="10">Dysh456</strain>
    </source>
</reference>
<keyword evidence="9" id="KW-0723">Serine/threonine-protein kinase</keyword>
<dbReference type="InterPro" id="IPR051791">
    <property type="entry name" value="Pra-immunoreactive"/>
</dbReference>
<keyword evidence="4 6" id="KW-1133">Transmembrane helix</keyword>
<keyword evidence="10" id="KW-1185">Reference proteome</keyword>
<dbReference type="Pfam" id="PF06271">
    <property type="entry name" value="RDD"/>
    <property type="match status" value="1"/>
</dbReference>
<evidence type="ECO:0000256" key="3">
    <source>
        <dbReference type="ARBA" id="ARBA00022692"/>
    </source>
</evidence>
<name>A0A2Z6E2J5_9GAMM</name>
<keyword evidence="9" id="KW-0418">Kinase</keyword>
<evidence type="ECO:0000256" key="6">
    <source>
        <dbReference type="SAM" id="Phobius"/>
    </source>
</evidence>
<gene>
    <name evidence="9" type="ORF">ALSL_0312</name>
</gene>
<dbReference type="InterPro" id="IPR025640">
    <property type="entry name" value="GYF_2"/>
</dbReference>
<dbReference type="GO" id="GO:0004674">
    <property type="term" value="F:protein serine/threonine kinase activity"/>
    <property type="evidence" value="ECO:0007669"/>
    <property type="project" value="UniProtKB-KW"/>
</dbReference>
<dbReference type="Proteomes" id="UP000270530">
    <property type="component" value="Chromosome"/>
</dbReference>
<sequence length="245" mass="26713">MEIWIGRDGERHGPYKEEQVRAWLRSGELSRDDLGWREGLADWRPLSVLFPEETVVPPAVPPAAPPAPVWPQSAPALAPAGFWQRVAAYLIDALVLWIPNLLLGNLLGERQAQAALQQAQMLAGNDPQLMMQAMQAYLHAAAPAVLAQMLLGWLYFALCESSVWQATVGKRALGLRVTDLAGRRIGFAKASGRYFAKLLSAFILGIGFLMVAWTRRKQGLHDLIAGTLVLKGRAATATARSGLDA</sequence>
<feature type="transmembrane region" description="Helical" evidence="6">
    <location>
        <begin position="194"/>
        <end position="213"/>
    </location>
</feature>
<dbReference type="RefSeq" id="WP_126535986.1">
    <property type="nucleotide sequence ID" value="NZ_AP018560.1"/>
</dbReference>